<keyword evidence="6" id="KW-1185">Reference proteome</keyword>
<feature type="transmembrane region" description="Helical" evidence="3">
    <location>
        <begin position="96"/>
        <end position="117"/>
    </location>
</feature>
<dbReference type="SUPFAM" id="SSF103481">
    <property type="entry name" value="Multidrug resistance efflux transporter EmrE"/>
    <property type="match status" value="2"/>
</dbReference>
<keyword evidence="3" id="KW-1133">Transmembrane helix</keyword>
<feature type="transmembrane region" description="Helical" evidence="3">
    <location>
        <begin position="214"/>
        <end position="233"/>
    </location>
</feature>
<accession>A0A1I3W6S7</accession>
<feature type="transmembrane region" description="Helical" evidence="3">
    <location>
        <begin position="150"/>
        <end position="170"/>
    </location>
</feature>
<dbReference type="OrthoDB" id="6707571at2"/>
<organism evidence="5 6">
    <name type="scientific">Halobacillus dabanensis</name>
    <dbReference type="NCBI Taxonomy" id="240302"/>
    <lineage>
        <taxon>Bacteria</taxon>
        <taxon>Bacillati</taxon>
        <taxon>Bacillota</taxon>
        <taxon>Bacilli</taxon>
        <taxon>Bacillales</taxon>
        <taxon>Bacillaceae</taxon>
        <taxon>Halobacillus</taxon>
    </lineage>
</organism>
<evidence type="ECO:0000313" key="6">
    <source>
        <dbReference type="Proteomes" id="UP000183557"/>
    </source>
</evidence>
<dbReference type="Proteomes" id="UP000183557">
    <property type="component" value="Unassembled WGS sequence"/>
</dbReference>
<dbReference type="RefSeq" id="WP_075036832.1">
    <property type="nucleotide sequence ID" value="NZ_FOSB01000006.1"/>
</dbReference>
<sequence>MNRNTAFIMIFIGASLWGIIGLFVNALYEYGFTPLQVVALRVSAAAFLLLLYIGIKNHKLLKIKPADTSYFVGTGVISIALFNWCLFSAIETTSMSIAFVLLYTAPAFVTLFSRIFFNEPWTFRKIIALVTTFIGCTFVIGLLPNLNATLTVAGLLFGLGSGLFYALYSIFGKVILKKYRSLTVTFYTFLLATIAVVPFSFLWQEITLLTSVRVWLLVFGLGLVSTVLPFILYTKGLETVESSRASIIATIEPVVATLIGYFVYAEQMTIFQYGGVVLVLLSVIIVQEAKRKPGNKLKSHAS</sequence>
<proteinExistence type="inferred from homology"/>
<evidence type="ECO:0000256" key="3">
    <source>
        <dbReference type="SAM" id="Phobius"/>
    </source>
</evidence>
<feature type="domain" description="EamA" evidence="4">
    <location>
        <begin position="6"/>
        <end position="140"/>
    </location>
</feature>
<dbReference type="PANTHER" id="PTHR22911">
    <property type="entry name" value="ACYL-MALONYL CONDENSING ENZYME-RELATED"/>
    <property type="match status" value="1"/>
</dbReference>
<feature type="transmembrane region" description="Helical" evidence="3">
    <location>
        <begin position="126"/>
        <end position="144"/>
    </location>
</feature>
<feature type="transmembrane region" description="Helical" evidence="3">
    <location>
        <begin position="34"/>
        <end position="55"/>
    </location>
</feature>
<feature type="transmembrane region" description="Helical" evidence="3">
    <location>
        <begin position="245"/>
        <end position="264"/>
    </location>
</feature>
<dbReference type="PANTHER" id="PTHR22911:SF79">
    <property type="entry name" value="MOBA-LIKE NTP TRANSFERASE DOMAIN-CONTAINING PROTEIN"/>
    <property type="match status" value="1"/>
</dbReference>
<feature type="domain" description="EamA" evidence="4">
    <location>
        <begin position="153"/>
        <end position="286"/>
    </location>
</feature>
<evidence type="ECO:0000256" key="2">
    <source>
        <dbReference type="ARBA" id="ARBA00007362"/>
    </source>
</evidence>
<dbReference type="InterPro" id="IPR037185">
    <property type="entry name" value="EmrE-like"/>
</dbReference>
<keyword evidence="3" id="KW-0812">Transmembrane</keyword>
<feature type="transmembrane region" description="Helical" evidence="3">
    <location>
        <begin position="270"/>
        <end position="289"/>
    </location>
</feature>
<comment type="subcellular location">
    <subcellularLocation>
        <location evidence="1">Endomembrane system</location>
        <topology evidence="1">Multi-pass membrane protein</topology>
    </subcellularLocation>
</comment>
<comment type="similarity">
    <text evidence="2">Belongs to the EamA transporter family.</text>
</comment>
<reference evidence="6" key="1">
    <citation type="submission" date="2016-10" db="EMBL/GenBank/DDBJ databases">
        <authorList>
            <person name="Varghese N."/>
            <person name="Submissions S."/>
        </authorList>
    </citation>
    <scope>NUCLEOTIDE SEQUENCE [LARGE SCALE GENOMIC DNA]</scope>
    <source>
        <strain evidence="6">CGMCC 1.3704</strain>
    </source>
</reference>
<dbReference type="Pfam" id="PF00892">
    <property type="entry name" value="EamA"/>
    <property type="match status" value="2"/>
</dbReference>
<dbReference type="EMBL" id="FOSB01000006">
    <property type="protein sequence ID" value="SFK03354.1"/>
    <property type="molecule type" value="Genomic_DNA"/>
</dbReference>
<keyword evidence="3" id="KW-0472">Membrane</keyword>
<evidence type="ECO:0000256" key="1">
    <source>
        <dbReference type="ARBA" id="ARBA00004127"/>
    </source>
</evidence>
<feature type="transmembrane region" description="Helical" evidence="3">
    <location>
        <begin position="7"/>
        <end position="28"/>
    </location>
</feature>
<dbReference type="AlphaFoldDB" id="A0A1I3W6S7"/>
<dbReference type="GO" id="GO:0016020">
    <property type="term" value="C:membrane"/>
    <property type="evidence" value="ECO:0007669"/>
    <property type="project" value="InterPro"/>
</dbReference>
<dbReference type="Gene3D" id="1.10.3730.20">
    <property type="match status" value="2"/>
</dbReference>
<protein>
    <submittedName>
        <fullName evidence="5">Threonine/homoserine efflux transporter RhtA</fullName>
    </submittedName>
</protein>
<evidence type="ECO:0000259" key="4">
    <source>
        <dbReference type="Pfam" id="PF00892"/>
    </source>
</evidence>
<dbReference type="InterPro" id="IPR000620">
    <property type="entry name" value="EamA_dom"/>
</dbReference>
<gene>
    <name evidence="5" type="ORF">SAMN04487936_106229</name>
</gene>
<name>A0A1I3W6S7_HALDA</name>
<feature type="transmembrane region" description="Helical" evidence="3">
    <location>
        <begin position="67"/>
        <end position="90"/>
    </location>
</feature>
<evidence type="ECO:0000313" key="5">
    <source>
        <dbReference type="EMBL" id="SFK03354.1"/>
    </source>
</evidence>
<feature type="transmembrane region" description="Helical" evidence="3">
    <location>
        <begin position="182"/>
        <end position="202"/>
    </location>
</feature>